<protein>
    <submittedName>
        <fullName evidence="1">Uncharacterized protein</fullName>
    </submittedName>
</protein>
<comment type="caution">
    <text evidence="1">The sequence shown here is derived from an EMBL/GenBank/DDBJ whole genome shotgun (WGS) entry which is preliminary data.</text>
</comment>
<dbReference type="Proteomes" id="UP001344632">
    <property type="component" value="Unassembled WGS sequence"/>
</dbReference>
<dbReference type="RefSeq" id="WP_326084700.1">
    <property type="nucleotide sequence ID" value="NZ_JARLKZ010000001.1"/>
</dbReference>
<gene>
    <name evidence="1" type="ORF">P4H66_00175</name>
</gene>
<proteinExistence type="predicted"/>
<evidence type="ECO:0000313" key="2">
    <source>
        <dbReference type="Proteomes" id="UP001344632"/>
    </source>
</evidence>
<sequence>MNSSPSKYIGAARRKETQVLLFEKDADLRADPLTCTAIPMHMDDALREHGLGEETLDCILSGLPLQFPAEAAEYAHAANYPCAKARRIIYCVSILAANEKPAAAKL</sequence>
<accession>A0ABU6GHU6</accession>
<evidence type="ECO:0000313" key="1">
    <source>
        <dbReference type="EMBL" id="MEC0238285.1"/>
    </source>
</evidence>
<dbReference type="EMBL" id="JARLKZ010000001">
    <property type="protein sequence ID" value="MEC0238285.1"/>
    <property type="molecule type" value="Genomic_DNA"/>
</dbReference>
<reference evidence="1 2" key="1">
    <citation type="submission" date="2023-03" db="EMBL/GenBank/DDBJ databases">
        <title>Bacillus Genome Sequencing.</title>
        <authorList>
            <person name="Dunlap C."/>
        </authorList>
    </citation>
    <scope>NUCLEOTIDE SEQUENCE [LARGE SCALE GENOMIC DNA]</scope>
    <source>
        <strain evidence="1 2">BD-525</strain>
    </source>
</reference>
<keyword evidence="2" id="KW-1185">Reference proteome</keyword>
<organism evidence="1 2">
    <name type="scientific">Paenibacillus dokdonensis</name>
    <dbReference type="NCBI Taxonomy" id="2567944"/>
    <lineage>
        <taxon>Bacteria</taxon>
        <taxon>Bacillati</taxon>
        <taxon>Bacillota</taxon>
        <taxon>Bacilli</taxon>
        <taxon>Bacillales</taxon>
        <taxon>Paenibacillaceae</taxon>
        <taxon>Paenibacillus</taxon>
    </lineage>
</organism>
<name>A0ABU6GHU6_9BACL</name>